<dbReference type="Gene3D" id="3.40.50.1100">
    <property type="match status" value="2"/>
</dbReference>
<accession>A0ABZ2KZH0</accession>
<keyword evidence="2" id="KW-0663">Pyridoxal phosphate</keyword>
<organism evidence="4 5">
    <name type="scientific">Pendulispora rubella</name>
    <dbReference type="NCBI Taxonomy" id="2741070"/>
    <lineage>
        <taxon>Bacteria</taxon>
        <taxon>Pseudomonadati</taxon>
        <taxon>Myxococcota</taxon>
        <taxon>Myxococcia</taxon>
        <taxon>Myxococcales</taxon>
        <taxon>Sorangiineae</taxon>
        <taxon>Pendulisporaceae</taxon>
        <taxon>Pendulispora</taxon>
    </lineage>
</organism>
<evidence type="ECO:0000256" key="1">
    <source>
        <dbReference type="ARBA" id="ARBA00001933"/>
    </source>
</evidence>
<protein>
    <submittedName>
        <fullName evidence="4">Pyridoxal-phosphate dependent enzyme</fullName>
    </submittedName>
</protein>
<reference evidence="4" key="1">
    <citation type="submission" date="2021-12" db="EMBL/GenBank/DDBJ databases">
        <title>Discovery of the Pendulisporaceae a myxobacterial family with distinct sporulation behavior and unique specialized metabolism.</title>
        <authorList>
            <person name="Garcia R."/>
            <person name="Popoff A."/>
            <person name="Bader C.D."/>
            <person name="Loehr J."/>
            <person name="Walesch S."/>
            <person name="Walt C."/>
            <person name="Boldt J."/>
            <person name="Bunk B."/>
            <person name="Haeckl F.J.F.P.J."/>
            <person name="Gunesch A.P."/>
            <person name="Birkelbach J."/>
            <person name="Nuebel U."/>
            <person name="Pietschmann T."/>
            <person name="Bach T."/>
            <person name="Mueller R."/>
        </authorList>
    </citation>
    <scope>NUCLEOTIDE SEQUENCE</scope>
    <source>
        <strain evidence="4">MSr11367</strain>
    </source>
</reference>
<dbReference type="PANTHER" id="PTHR42937">
    <property type="match status" value="1"/>
</dbReference>
<evidence type="ECO:0000313" key="5">
    <source>
        <dbReference type="Proteomes" id="UP001374803"/>
    </source>
</evidence>
<evidence type="ECO:0000313" key="4">
    <source>
        <dbReference type="EMBL" id="WXB04071.1"/>
    </source>
</evidence>
<dbReference type="EMBL" id="CP089983">
    <property type="protein sequence ID" value="WXB04071.1"/>
    <property type="molecule type" value="Genomic_DNA"/>
</dbReference>
<sequence>MNRRPDGPLTGDALAFGAQHVVPARALLSEFMNYAPTPLRHLPWMERELGVGAVLLKDEAGRMGMGSFKALGGAHSVLCHVRRHGSASTTVACASAGNHGLSVAAGARAAGVRSVVCLSEAVPQSFEARLRALGAETLRGGRDYEASLRLLEARAKERGWTIISDTVPLHAAGQDATPVREVMQGYTVLCDEAATDCEGQGGPPTHVFVQAGVGGLAAVCASYFRERWGDVVFVVVEPMSAACLLESARRGAPGHIADHAAGATILGRLDCREPSVLAFRVLSPLADAFAAITDAAAEEAVRAVARDGVAQSPCGAAGAAGLLAACHDAGTRSVLGIGPRARILLIGTEAPVPS</sequence>
<gene>
    <name evidence="4" type="ORF">LVJ94_45090</name>
</gene>
<dbReference type="InterPro" id="IPR001926">
    <property type="entry name" value="TrpB-like_PALP"/>
</dbReference>
<dbReference type="InterPro" id="IPR036052">
    <property type="entry name" value="TrpB-like_PALP_sf"/>
</dbReference>
<dbReference type="Pfam" id="PF00291">
    <property type="entry name" value="PALP"/>
    <property type="match status" value="1"/>
</dbReference>
<dbReference type="RefSeq" id="WP_394833705.1">
    <property type="nucleotide sequence ID" value="NZ_CP089983.1"/>
</dbReference>
<proteinExistence type="predicted"/>
<evidence type="ECO:0000256" key="2">
    <source>
        <dbReference type="ARBA" id="ARBA00022898"/>
    </source>
</evidence>
<evidence type="ECO:0000259" key="3">
    <source>
        <dbReference type="Pfam" id="PF00291"/>
    </source>
</evidence>
<dbReference type="PANTHER" id="PTHR42937:SF1">
    <property type="entry name" value="DIAMINOPROPIONATE AMMONIA-LYASE"/>
    <property type="match status" value="1"/>
</dbReference>
<name>A0ABZ2KZH0_9BACT</name>
<feature type="domain" description="Tryptophan synthase beta chain-like PALP" evidence="3">
    <location>
        <begin position="33"/>
        <end position="329"/>
    </location>
</feature>
<dbReference type="CDD" id="cd00640">
    <property type="entry name" value="Trp-synth-beta_II"/>
    <property type="match status" value="1"/>
</dbReference>
<keyword evidence="5" id="KW-1185">Reference proteome</keyword>
<dbReference type="Proteomes" id="UP001374803">
    <property type="component" value="Chromosome"/>
</dbReference>
<dbReference type="SUPFAM" id="SSF53686">
    <property type="entry name" value="Tryptophan synthase beta subunit-like PLP-dependent enzymes"/>
    <property type="match status" value="1"/>
</dbReference>
<comment type="cofactor">
    <cofactor evidence="1">
        <name>pyridoxal 5'-phosphate</name>
        <dbReference type="ChEBI" id="CHEBI:597326"/>
    </cofactor>
</comment>